<evidence type="ECO:0000256" key="2">
    <source>
        <dbReference type="ARBA" id="ARBA00022980"/>
    </source>
</evidence>
<accession>A0A6L2MQC3</accession>
<dbReference type="EMBL" id="BKCJ010007221">
    <property type="protein sequence ID" value="GEU76148.1"/>
    <property type="molecule type" value="Genomic_DNA"/>
</dbReference>
<dbReference type="GO" id="GO:0005840">
    <property type="term" value="C:ribosome"/>
    <property type="evidence" value="ECO:0007669"/>
    <property type="project" value="UniProtKB-KW"/>
</dbReference>
<evidence type="ECO:0000256" key="3">
    <source>
        <dbReference type="ARBA" id="ARBA00023274"/>
    </source>
</evidence>
<dbReference type="Pfam" id="PF01776">
    <property type="entry name" value="Ribosomal_L22e"/>
    <property type="match status" value="1"/>
</dbReference>
<dbReference type="InterPro" id="IPR002671">
    <property type="entry name" value="Ribosomal_eL22"/>
</dbReference>
<evidence type="ECO:0000256" key="1">
    <source>
        <dbReference type="ARBA" id="ARBA00007817"/>
    </source>
</evidence>
<dbReference type="GO" id="GO:0002181">
    <property type="term" value="P:cytoplasmic translation"/>
    <property type="evidence" value="ECO:0007669"/>
    <property type="project" value="TreeGrafter"/>
</dbReference>
<evidence type="ECO:0000313" key="6">
    <source>
        <dbReference type="EMBL" id="GEU76148.1"/>
    </source>
</evidence>
<evidence type="ECO:0000256" key="5">
    <source>
        <dbReference type="ARBA" id="ARBA00041214"/>
    </source>
</evidence>
<dbReference type="AlphaFoldDB" id="A0A6L2MQC3"/>
<dbReference type="PANTHER" id="PTHR10064">
    <property type="entry name" value="60S RIBOSOMAL PROTEIN L22"/>
    <property type="match status" value="1"/>
</dbReference>
<comment type="similarity">
    <text evidence="1">Belongs to the eukaryotic ribosomal protein eL22 family.</text>
</comment>
<proteinExistence type="inferred from homology"/>
<organism evidence="6">
    <name type="scientific">Tanacetum cinerariifolium</name>
    <name type="common">Dalmatian daisy</name>
    <name type="synonym">Chrysanthemum cinerariifolium</name>
    <dbReference type="NCBI Taxonomy" id="118510"/>
    <lineage>
        <taxon>Eukaryota</taxon>
        <taxon>Viridiplantae</taxon>
        <taxon>Streptophyta</taxon>
        <taxon>Embryophyta</taxon>
        <taxon>Tracheophyta</taxon>
        <taxon>Spermatophyta</taxon>
        <taxon>Magnoliopsida</taxon>
        <taxon>eudicotyledons</taxon>
        <taxon>Gunneridae</taxon>
        <taxon>Pentapetalae</taxon>
        <taxon>asterids</taxon>
        <taxon>campanulids</taxon>
        <taxon>Asterales</taxon>
        <taxon>Asteraceae</taxon>
        <taxon>Asteroideae</taxon>
        <taxon>Anthemideae</taxon>
        <taxon>Anthemidinae</taxon>
        <taxon>Tanacetum</taxon>
    </lineage>
</organism>
<dbReference type="InterPro" id="IPR038526">
    <property type="entry name" value="Ribosomal_eL22_sf"/>
</dbReference>
<sequence>MIVLVMHIVKNDMVIHTEKTGMMRLVIEIDYDSKIDDVFDKVTWSFDGLQPEQVDRIVVIRSSKDESSSRSKGGKKKTSTFVIDCGKPVKDKIMENASLEKFLQERIKVGGKAGNLGISKFSQQLGIISGERLRFYPFGQIVNGNENIFVSSRRRKWSHEIDAPYVENLANLNCILRHFITLRNFTLTLTSVTPCDQVMGIPVNSGPKETGIKYFLSGEIGTMMAPSGSFMTSFDDIISFLAMHHRRMI</sequence>
<evidence type="ECO:0000256" key="4">
    <source>
        <dbReference type="ARBA" id="ARBA00040613"/>
    </source>
</evidence>
<dbReference type="Gene3D" id="3.30.1360.210">
    <property type="match status" value="1"/>
</dbReference>
<dbReference type="GO" id="GO:0003723">
    <property type="term" value="F:RNA binding"/>
    <property type="evidence" value="ECO:0007669"/>
    <property type="project" value="TreeGrafter"/>
</dbReference>
<keyword evidence="2 6" id="KW-0689">Ribosomal protein</keyword>
<reference evidence="6" key="1">
    <citation type="journal article" date="2019" name="Sci. Rep.">
        <title>Draft genome of Tanacetum cinerariifolium, the natural source of mosquito coil.</title>
        <authorList>
            <person name="Yamashiro T."/>
            <person name="Shiraishi A."/>
            <person name="Satake H."/>
            <person name="Nakayama K."/>
        </authorList>
    </citation>
    <scope>NUCLEOTIDE SEQUENCE</scope>
</reference>
<dbReference type="GO" id="GO:0003735">
    <property type="term" value="F:structural constituent of ribosome"/>
    <property type="evidence" value="ECO:0007669"/>
    <property type="project" value="InterPro"/>
</dbReference>
<dbReference type="PANTHER" id="PTHR10064:SF0">
    <property type="entry name" value="FI24544P1-RELATED"/>
    <property type="match status" value="1"/>
</dbReference>
<name>A0A6L2MQC3_TANCI</name>
<comment type="caution">
    <text evidence="6">The sequence shown here is derived from an EMBL/GenBank/DDBJ whole genome shotgun (WGS) entry which is preliminary data.</text>
</comment>
<gene>
    <name evidence="6" type="ORF">Tci_048126</name>
</gene>
<dbReference type="GO" id="GO:1990904">
    <property type="term" value="C:ribonucleoprotein complex"/>
    <property type="evidence" value="ECO:0007669"/>
    <property type="project" value="UniProtKB-KW"/>
</dbReference>
<protein>
    <recommendedName>
        <fullName evidence="4">Large ribosomal subunit protein eL22</fullName>
    </recommendedName>
    <alternativeName>
        <fullName evidence="5">60S ribosomal protein L22</fullName>
    </alternativeName>
</protein>
<keyword evidence="3" id="KW-0687">Ribonucleoprotein</keyword>